<comment type="caution">
    <text evidence="3">The sequence shown here is derived from an EMBL/GenBank/DDBJ whole genome shotgun (WGS) entry which is preliminary data.</text>
</comment>
<evidence type="ECO:0000313" key="3">
    <source>
        <dbReference type="EMBL" id="MCP2347610.1"/>
    </source>
</evidence>
<protein>
    <submittedName>
        <fullName evidence="3">Uncharacterized protein</fullName>
    </submittedName>
</protein>
<name>A0ABT1K0T7_9ACTN</name>
<dbReference type="EMBL" id="JAMZEC010000001">
    <property type="protein sequence ID" value="MCP2347610.1"/>
    <property type="molecule type" value="Genomic_DNA"/>
</dbReference>
<dbReference type="Proteomes" id="UP001320766">
    <property type="component" value="Unassembled WGS sequence"/>
</dbReference>
<keyword evidence="4" id="KW-1185">Reference proteome</keyword>
<sequence length="224" mass="22080">MTRTPVRRPRAMARAVFGAPVPVAVPAGEAITERADRMARFAAGARRVVARAAVAGGVIAAGWLLAVLFGMFFSATPAAASTAAAHLAAADAADAAGGAATGVTARDDSRSSTSHAVTGSIMDGFPTGDGGISAADDAEAMAGRTVDGLTSQSDPGLPPSSTASKILGTDGLVPGGGGGPFGPGMGDIARSVYDPGLQARRVVVARELPPVVRTAADDPSFSPD</sequence>
<feature type="region of interest" description="Disordered" evidence="1">
    <location>
        <begin position="102"/>
        <end position="135"/>
    </location>
</feature>
<keyword evidence="2" id="KW-1133">Transmembrane helix</keyword>
<gene>
    <name evidence="3" type="ORF">HD595_003732</name>
</gene>
<keyword evidence="2" id="KW-0472">Membrane</keyword>
<evidence type="ECO:0000256" key="1">
    <source>
        <dbReference type="SAM" id="MobiDB-lite"/>
    </source>
</evidence>
<organism evidence="3 4">
    <name type="scientific">Nonomuraea roseoviolacea subsp. carminata</name>
    <dbReference type="NCBI Taxonomy" id="160689"/>
    <lineage>
        <taxon>Bacteria</taxon>
        <taxon>Bacillati</taxon>
        <taxon>Actinomycetota</taxon>
        <taxon>Actinomycetes</taxon>
        <taxon>Streptosporangiales</taxon>
        <taxon>Streptosporangiaceae</taxon>
        <taxon>Nonomuraea</taxon>
    </lineage>
</organism>
<dbReference type="RefSeq" id="WP_253770698.1">
    <property type="nucleotide sequence ID" value="NZ_BAAAVE010000004.1"/>
</dbReference>
<evidence type="ECO:0000256" key="2">
    <source>
        <dbReference type="SAM" id="Phobius"/>
    </source>
</evidence>
<reference evidence="3 4" key="1">
    <citation type="submission" date="2022-06" db="EMBL/GenBank/DDBJ databases">
        <title>Sequencing the genomes of 1000 actinobacteria strains.</title>
        <authorList>
            <person name="Klenk H.-P."/>
        </authorList>
    </citation>
    <scope>NUCLEOTIDE SEQUENCE [LARGE SCALE GENOMIC DNA]</scope>
    <source>
        <strain evidence="3 4">DSM 44170</strain>
    </source>
</reference>
<keyword evidence="2" id="KW-0812">Transmembrane</keyword>
<feature type="transmembrane region" description="Helical" evidence="2">
    <location>
        <begin position="48"/>
        <end position="73"/>
    </location>
</feature>
<evidence type="ECO:0000313" key="4">
    <source>
        <dbReference type="Proteomes" id="UP001320766"/>
    </source>
</evidence>
<proteinExistence type="predicted"/>
<accession>A0ABT1K0T7</accession>